<organism evidence="1 2">
    <name type="scientific">Mesorhizobium robiniae</name>
    <dbReference type="NCBI Taxonomy" id="559315"/>
    <lineage>
        <taxon>Bacteria</taxon>
        <taxon>Pseudomonadati</taxon>
        <taxon>Pseudomonadota</taxon>
        <taxon>Alphaproteobacteria</taxon>
        <taxon>Hyphomicrobiales</taxon>
        <taxon>Phyllobacteriaceae</taxon>
        <taxon>Mesorhizobium</taxon>
    </lineage>
</organism>
<dbReference type="EMBL" id="JBEPMC010000005">
    <property type="protein sequence ID" value="MET3580030.1"/>
    <property type="molecule type" value="Genomic_DNA"/>
</dbReference>
<protein>
    <submittedName>
        <fullName evidence="1">Uncharacterized protein</fullName>
    </submittedName>
</protein>
<dbReference type="RefSeq" id="WP_354491693.1">
    <property type="nucleotide sequence ID" value="NZ_JBEPMC010000005.1"/>
</dbReference>
<keyword evidence="2" id="KW-1185">Reference proteome</keyword>
<gene>
    <name evidence="1" type="ORF">ABID19_003068</name>
</gene>
<evidence type="ECO:0000313" key="1">
    <source>
        <dbReference type="EMBL" id="MET3580030.1"/>
    </source>
</evidence>
<evidence type="ECO:0000313" key="2">
    <source>
        <dbReference type="Proteomes" id="UP001549204"/>
    </source>
</evidence>
<name>A0ABV2GP18_9HYPH</name>
<sequence>MRKQAFTAEFRNSIVTDTKIQYCLKGVCAFKGSAEIAMHGKANSGAEQAVLRYVATARPVQQQISETLTQVAGFALLLMTSPRRAVLAESALASAQEAATRAAEELRALTVPEVATHHHHHLRGAAETLLQACVAALDSRRIDTSEQSDALVRTLRASSDHLRATARLLPGFELVDFSLACCAAHAPQRLLQEAT</sequence>
<dbReference type="Proteomes" id="UP001549204">
    <property type="component" value="Unassembled WGS sequence"/>
</dbReference>
<reference evidence="1 2" key="1">
    <citation type="submission" date="2024-06" db="EMBL/GenBank/DDBJ databases">
        <title>Genomic Encyclopedia of Type Strains, Phase IV (KMG-IV): sequencing the most valuable type-strain genomes for metagenomic binning, comparative biology and taxonomic classification.</title>
        <authorList>
            <person name="Goeker M."/>
        </authorList>
    </citation>
    <scope>NUCLEOTIDE SEQUENCE [LARGE SCALE GENOMIC DNA]</scope>
    <source>
        <strain evidence="1 2">DSM 100022</strain>
    </source>
</reference>
<proteinExistence type="predicted"/>
<accession>A0ABV2GP18</accession>
<comment type="caution">
    <text evidence="1">The sequence shown here is derived from an EMBL/GenBank/DDBJ whole genome shotgun (WGS) entry which is preliminary data.</text>
</comment>